<dbReference type="RefSeq" id="WP_070559913.1">
    <property type="nucleotide sequence ID" value="NZ_CAJHLG010000003.1"/>
</dbReference>
<evidence type="ECO:0000313" key="4">
    <source>
        <dbReference type="Proteomes" id="UP000250354"/>
    </source>
</evidence>
<dbReference type="Proteomes" id="UP000250354">
    <property type="component" value="Chromosome"/>
</dbReference>
<feature type="domain" description="Antitoxin SocA-like Panacea" evidence="1">
    <location>
        <begin position="26"/>
        <end position="96"/>
    </location>
</feature>
<dbReference type="EMBL" id="JAOTMY010000002">
    <property type="protein sequence ID" value="MCY3087523.1"/>
    <property type="molecule type" value="Genomic_DNA"/>
</dbReference>
<evidence type="ECO:0000313" key="2">
    <source>
        <dbReference type="EMBL" id="MCY3087523.1"/>
    </source>
</evidence>
<reference evidence="2" key="2">
    <citation type="submission" date="2022-09" db="EMBL/GenBank/DDBJ databases">
        <title>Aerococcus urinae taxonomy study.</title>
        <authorList>
            <person name="Christensen J."/>
            <person name="Senneby E."/>
        </authorList>
    </citation>
    <scope>NUCLEOTIDE SEQUENCE</scope>
    <source>
        <strain evidence="2">LUND-41-B12</strain>
    </source>
</reference>
<accession>A0A9Q4H362</accession>
<dbReference type="GeneID" id="89334376"/>
<dbReference type="Pfam" id="PF13274">
    <property type="entry name" value="SocA_Panacea"/>
    <property type="match status" value="1"/>
</dbReference>
<evidence type="ECO:0000313" key="3">
    <source>
        <dbReference type="EMBL" id="WWC53958.1"/>
    </source>
</evidence>
<dbReference type="EMBL" id="CP145132">
    <property type="protein sequence ID" value="WWC53958.1"/>
    <property type="molecule type" value="Genomic_DNA"/>
</dbReference>
<dbReference type="Proteomes" id="UP001069047">
    <property type="component" value="Unassembled WGS sequence"/>
</dbReference>
<accession>A0A1E9PED0</accession>
<dbReference type="AlphaFoldDB" id="A0A1E9PED0"/>
<reference evidence="3" key="3">
    <citation type="submission" date="2024-02" db="EMBL/GenBank/DDBJ databases">
        <authorList>
            <person name="Choi B."/>
        </authorList>
    </citation>
    <scope>NUCLEOTIDE SEQUENCE</scope>
    <source>
        <strain evidence="3">UMB1016</strain>
    </source>
</reference>
<evidence type="ECO:0000259" key="1">
    <source>
        <dbReference type="Pfam" id="PF13274"/>
    </source>
</evidence>
<name>A0A1E9PED0_9LACT</name>
<keyword evidence="4" id="KW-1185">Reference proteome</keyword>
<gene>
    <name evidence="3" type="ORF">DBT44_0006015</name>
    <name evidence="2" type="ORF">ODY61_05240</name>
</gene>
<sequence length="136" mass="16032">MSMEEFASHVLSRAYKKEINITNLQLQKVMYYALKESVLENPALENIAKEIYTEPFQVWRYGPVVPEIYSKFSGFGASSLPTILYKEYDEYKDFNPKIDYLLEQNPFDLVNRSHQEDFWQKNPLNTNYSLEDVING</sequence>
<dbReference type="InterPro" id="IPR025272">
    <property type="entry name" value="SocA_Panacea"/>
</dbReference>
<reference evidence="3 4" key="1">
    <citation type="journal article" date="2020" name="J. Bacteriol.">
        <title>Aerococcus urinae Isolated from Women with Lower Urinary Tract Symptoms: In Vitro Aggregation and Genome Analysis.</title>
        <authorList>
            <person name="Hilt E.E."/>
            <person name="Putonti C."/>
            <person name="Thomas-White K."/>
            <person name="Lewis A.L."/>
            <person name="Visick K.L."/>
            <person name="Gilbert N.M."/>
            <person name="Wolfe A.J."/>
        </authorList>
    </citation>
    <scope>NUCLEOTIDE SEQUENCE [LARGE SCALE GENOMIC DNA]</scope>
    <source>
        <strain evidence="3 4">UMB1016</strain>
    </source>
</reference>
<protein>
    <submittedName>
        <fullName evidence="2">DUF4065 domain-containing protein</fullName>
    </submittedName>
    <submittedName>
        <fullName evidence="3">Type II toxin-antitoxin system antitoxin SocA domain-containing protein</fullName>
    </submittedName>
</protein>
<proteinExistence type="predicted"/>
<organism evidence="2 5">
    <name type="scientific">Aerococcus mictus</name>
    <dbReference type="NCBI Taxonomy" id="2976810"/>
    <lineage>
        <taxon>Bacteria</taxon>
        <taxon>Bacillati</taxon>
        <taxon>Bacillota</taxon>
        <taxon>Bacilli</taxon>
        <taxon>Lactobacillales</taxon>
        <taxon>Aerococcaceae</taxon>
        <taxon>Aerococcus</taxon>
    </lineage>
</organism>
<evidence type="ECO:0000313" key="5">
    <source>
        <dbReference type="Proteomes" id="UP001069047"/>
    </source>
</evidence>